<keyword evidence="2" id="KW-1185">Reference proteome</keyword>
<comment type="caution">
    <text evidence="1">The sequence shown here is derived from an EMBL/GenBank/DDBJ whole genome shotgun (WGS) entry which is preliminary data.</text>
</comment>
<reference evidence="1" key="1">
    <citation type="submission" date="2020-06" db="EMBL/GenBank/DDBJ databases">
        <authorList>
            <person name="Li T."/>
            <person name="Hu X."/>
            <person name="Zhang T."/>
            <person name="Song X."/>
            <person name="Zhang H."/>
            <person name="Dai N."/>
            <person name="Sheng W."/>
            <person name="Hou X."/>
            <person name="Wei L."/>
        </authorList>
    </citation>
    <scope>NUCLEOTIDE SEQUENCE</scope>
    <source>
        <strain evidence="1">3651</strain>
        <tissue evidence="1">Leaf</tissue>
    </source>
</reference>
<dbReference type="EMBL" id="JACGWO010000005">
    <property type="protein sequence ID" value="KAK4426477.1"/>
    <property type="molecule type" value="Genomic_DNA"/>
</dbReference>
<name>A0AAE1YAM6_9LAMI</name>
<sequence>MIIVTTVIRFLARNGNDFRLMQRPYYSAPLEIFFQTIPTGLATLKVPSPETLKVPLICFFFELPSPRSRHRATSKPQRRVIWPSRIILSVSLIRLPAECVDECDVVRFRPSSRIKPSFLWSELRWSGHGGVRLQRNCWEKKRRGFGRVDEEAKQPFERVIMRCNDEAVDINGWWDTNGLLQGSRMQGVKRYAVAPPQSRATT</sequence>
<reference evidence="1" key="2">
    <citation type="journal article" date="2024" name="Plant">
        <title>Genomic evolution and insights into agronomic trait innovations of Sesamum species.</title>
        <authorList>
            <person name="Miao H."/>
            <person name="Wang L."/>
            <person name="Qu L."/>
            <person name="Liu H."/>
            <person name="Sun Y."/>
            <person name="Le M."/>
            <person name="Wang Q."/>
            <person name="Wei S."/>
            <person name="Zheng Y."/>
            <person name="Lin W."/>
            <person name="Duan Y."/>
            <person name="Cao H."/>
            <person name="Xiong S."/>
            <person name="Wang X."/>
            <person name="Wei L."/>
            <person name="Li C."/>
            <person name="Ma Q."/>
            <person name="Ju M."/>
            <person name="Zhao R."/>
            <person name="Li G."/>
            <person name="Mu C."/>
            <person name="Tian Q."/>
            <person name="Mei H."/>
            <person name="Zhang T."/>
            <person name="Gao T."/>
            <person name="Zhang H."/>
        </authorList>
    </citation>
    <scope>NUCLEOTIDE SEQUENCE</scope>
    <source>
        <strain evidence="1">3651</strain>
    </source>
</reference>
<dbReference type="Proteomes" id="UP001293254">
    <property type="component" value="Unassembled WGS sequence"/>
</dbReference>
<dbReference type="AlphaFoldDB" id="A0AAE1YAM6"/>
<protein>
    <submittedName>
        <fullName evidence="1">Uncharacterized protein</fullName>
    </submittedName>
</protein>
<gene>
    <name evidence="1" type="ORF">Salat_1416300</name>
</gene>
<evidence type="ECO:0000313" key="2">
    <source>
        <dbReference type="Proteomes" id="UP001293254"/>
    </source>
</evidence>
<organism evidence="1 2">
    <name type="scientific">Sesamum alatum</name>
    <dbReference type="NCBI Taxonomy" id="300844"/>
    <lineage>
        <taxon>Eukaryota</taxon>
        <taxon>Viridiplantae</taxon>
        <taxon>Streptophyta</taxon>
        <taxon>Embryophyta</taxon>
        <taxon>Tracheophyta</taxon>
        <taxon>Spermatophyta</taxon>
        <taxon>Magnoliopsida</taxon>
        <taxon>eudicotyledons</taxon>
        <taxon>Gunneridae</taxon>
        <taxon>Pentapetalae</taxon>
        <taxon>asterids</taxon>
        <taxon>lamiids</taxon>
        <taxon>Lamiales</taxon>
        <taxon>Pedaliaceae</taxon>
        <taxon>Sesamum</taxon>
    </lineage>
</organism>
<accession>A0AAE1YAM6</accession>
<proteinExistence type="predicted"/>
<evidence type="ECO:0000313" key="1">
    <source>
        <dbReference type="EMBL" id="KAK4426477.1"/>
    </source>
</evidence>